<dbReference type="RefSeq" id="WP_015257576.1">
    <property type="nucleotide sequence ID" value="NC_019902.2"/>
</dbReference>
<dbReference type="eggNOG" id="COG5340">
    <property type="taxonomic scope" value="Bacteria"/>
</dbReference>
<sequence>MWRLLLLLDVLPDGFEGRNALELPQTGTEVFPIGLRVPVSGFRFTEKQCSNGVSVYLWAMEQSVAIKTLAEWARAGRVVFTVGDLAKLFPADQRRTLLAALGRLVDEGVLARACRGVYVYVLTGDPGSDVIERIAVALRRGHYSYTSLESALSEYGAISQIPVDRLTAMTTGRSGVYRTPWGTIEFTHTKRSPADILENTRRVGRPLRMATPQAAWRDLKRVGRNTHLVDERALADD</sequence>
<organism evidence="1 2">
    <name type="scientific">Thioalkalivibrio nitratireducens (strain DSM 14787 / UNIQEM 213 / ALEN2)</name>
    <dbReference type="NCBI Taxonomy" id="1255043"/>
    <lineage>
        <taxon>Bacteria</taxon>
        <taxon>Pseudomonadati</taxon>
        <taxon>Pseudomonadota</taxon>
        <taxon>Gammaproteobacteria</taxon>
        <taxon>Chromatiales</taxon>
        <taxon>Ectothiorhodospiraceae</taxon>
        <taxon>Thioalkalivibrio</taxon>
    </lineage>
</organism>
<reference evidence="1" key="1">
    <citation type="submission" date="2015-12" db="EMBL/GenBank/DDBJ databases">
        <authorList>
            <person name="Tikhonova T.V."/>
            <person name="Pavlov A.R."/>
            <person name="Beletsky A.V."/>
            <person name="Mardanov A.V."/>
            <person name="Sorokin D.Y."/>
            <person name="Ravin N.V."/>
            <person name="Popov V.O."/>
        </authorList>
    </citation>
    <scope>NUCLEOTIDE SEQUENCE</scope>
    <source>
        <strain evidence="1">DSM 14787</strain>
    </source>
</reference>
<protein>
    <submittedName>
        <fullName evidence="1">Uncharacterized protein</fullName>
    </submittedName>
</protein>
<dbReference type="AlphaFoldDB" id="L0DTU8"/>
<accession>L0DTU8</accession>
<dbReference type="PATRIC" id="fig|1255043.3.peg.739"/>
<dbReference type="HOGENOM" id="CLU_102196_0_0_6"/>
<dbReference type="Proteomes" id="UP000010809">
    <property type="component" value="Chromosome"/>
</dbReference>
<dbReference type="NCBIfam" id="NF047376">
    <property type="entry name" value="TAA_AbiEi"/>
    <property type="match status" value="1"/>
</dbReference>
<evidence type="ECO:0000313" key="1">
    <source>
        <dbReference type="EMBL" id="AGA32427.1"/>
    </source>
</evidence>
<dbReference type="InterPro" id="IPR059220">
    <property type="entry name" value="AbiEi"/>
</dbReference>
<keyword evidence="2" id="KW-1185">Reference proteome</keyword>
<evidence type="ECO:0000313" key="2">
    <source>
        <dbReference type="Proteomes" id="UP000010809"/>
    </source>
</evidence>
<dbReference type="KEGG" id="tni:TVNIR_0733"/>
<dbReference type="STRING" id="1255043.TVNIR_0733"/>
<name>L0DTU8_THIND</name>
<dbReference type="OrthoDB" id="3235173at2"/>
<dbReference type="EMBL" id="CP003989">
    <property type="protein sequence ID" value="AGA32427.1"/>
    <property type="molecule type" value="Genomic_DNA"/>
</dbReference>
<proteinExistence type="predicted"/>
<gene>
    <name evidence="1" type="ordered locus">TVNIR_0733</name>
</gene>